<dbReference type="PRINTS" id="PR00455">
    <property type="entry name" value="HTHTETR"/>
</dbReference>
<dbReference type="KEGG" id="mku:I2456_00890"/>
<dbReference type="GO" id="GO:0003700">
    <property type="term" value="F:DNA-binding transcription factor activity"/>
    <property type="evidence" value="ECO:0007669"/>
    <property type="project" value="TreeGrafter"/>
</dbReference>
<protein>
    <submittedName>
        <fullName evidence="4">TetR/AcrR family transcriptional regulator</fullName>
    </submittedName>
</protein>
<dbReference type="PROSITE" id="PS01081">
    <property type="entry name" value="HTH_TETR_1"/>
    <property type="match status" value="1"/>
</dbReference>
<dbReference type="SUPFAM" id="SSF46689">
    <property type="entry name" value="Homeodomain-like"/>
    <property type="match status" value="1"/>
</dbReference>
<dbReference type="EMBL" id="CP065047">
    <property type="protein sequence ID" value="QPI38176.1"/>
    <property type="molecule type" value="Genomic_DNA"/>
</dbReference>
<evidence type="ECO:0000259" key="3">
    <source>
        <dbReference type="PROSITE" id="PS50977"/>
    </source>
</evidence>
<dbReference type="InterPro" id="IPR001647">
    <property type="entry name" value="HTH_TetR"/>
</dbReference>
<dbReference type="RefSeq" id="WP_085072588.1">
    <property type="nucleotide sequence ID" value="NZ_BLKU01000001.1"/>
</dbReference>
<dbReference type="Proteomes" id="UP000663583">
    <property type="component" value="Chromosome"/>
</dbReference>
<reference evidence="4" key="1">
    <citation type="submission" date="2020-11" db="EMBL/GenBank/DDBJ databases">
        <title>Intraspecies plasmid and genomic variation of Mycobacterium kubicae revealed by the complete genome sequences of two clinical isolates.</title>
        <authorList>
            <person name="Hendrix J.R."/>
            <person name="Epperson L.E."/>
            <person name="Honda J.R."/>
            <person name="Strong M."/>
        </authorList>
    </citation>
    <scope>NUCLEOTIDE SEQUENCE</scope>
    <source>
        <strain evidence="4">JCM 13573</strain>
    </source>
</reference>
<feature type="domain" description="HTH tetR-type" evidence="3">
    <location>
        <begin position="12"/>
        <end position="72"/>
    </location>
</feature>
<dbReference type="PROSITE" id="PS50977">
    <property type="entry name" value="HTH_TETR_2"/>
    <property type="match status" value="1"/>
</dbReference>
<accession>A0AAX1JAC5</accession>
<keyword evidence="1 2" id="KW-0238">DNA-binding</keyword>
<sequence length="242" mass="26767">MPTVRVRKDPSATAERQILQAAADLLRAGGIDALSTRAVAMAAGVQPPVIYRRFGDKKRLLDAVTRFVFDQYIADKRRLIATYPDPLRELEHLWDLHVDFGLTHPDCYLLAYAYSGRDKMSACAAQSFALLHGVVAELGNQGRLRISVERAAALIRSAGLSVVLALMPLPAHERDPEISRVLRDSTLSAVVLDEFEPQQALWNVSARALALREELCACHADTLSESERALLGEWLDELAKEP</sequence>
<organism evidence="4 5">
    <name type="scientific">Mycobacterium kubicae</name>
    <dbReference type="NCBI Taxonomy" id="120959"/>
    <lineage>
        <taxon>Bacteria</taxon>
        <taxon>Bacillati</taxon>
        <taxon>Actinomycetota</taxon>
        <taxon>Actinomycetes</taxon>
        <taxon>Mycobacteriales</taxon>
        <taxon>Mycobacteriaceae</taxon>
        <taxon>Mycobacterium</taxon>
        <taxon>Mycobacterium simiae complex</taxon>
    </lineage>
</organism>
<feature type="DNA-binding region" description="H-T-H motif" evidence="2">
    <location>
        <begin position="35"/>
        <end position="54"/>
    </location>
</feature>
<proteinExistence type="predicted"/>
<dbReference type="PANTHER" id="PTHR30055:SF220">
    <property type="entry name" value="TETR-FAMILY REGULATORY PROTEIN"/>
    <property type="match status" value="1"/>
</dbReference>
<gene>
    <name evidence="4" type="ORF">I2456_00890</name>
</gene>
<dbReference type="InterPro" id="IPR050109">
    <property type="entry name" value="HTH-type_TetR-like_transc_reg"/>
</dbReference>
<name>A0AAX1JAC5_9MYCO</name>
<evidence type="ECO:0000313" key="4">
    <source>
        <dbReference type="EMBL" id="QPI38176.1"/>
    </source>
</evidence>
<dbReference type="PANTHER" id="PTHR30055">
    <property type="entry name" value="HTH-TYPE TRANSCRIPTIONAL REGULATOR RUTR"/>
    <property type="match status" value="1"/>
</dbReference>
<dbReference type="InterPro" id="IPR023772">
    <property type="entry name" value="DNA-bd_HTH_TetR-type_CS"/>
</dbReference>
<dbReference type="AlphaFoldDB" id="A0AAX1JAC5"/>
<dbReference type="Pfam" id="PF00440">
    <property type="entry name" value="TetR_N"/>
    <property type="match status" value="1"/>
</dbReference>
<dbReference type="GO" id="GO:0000976">
    <property type="term" value="F:transcription cis-regulatory region binding"/>
    <property type="evidence" value="ECO:0007669"/>
    <property type="project" value="TreeGrafter"/>
</dbReference>
<evidence type="ECO:0000256" key="1">
    <source>
        <dbReference type="ARBA" id="ARBA00023125"/>
    </source>
</evidence>
<evidence type="ECO:0000256" key="2">
    <source>
        <dbReference type="PROSITE-ProRule" id="PRU00335"/>
    </source>
</evidence>
<evidence type="ECO:0000313" key="5">
    <source>
        <dbReference type="Proteomes" id="UP000663583"/>
    </source>
</evidence>
<dbReference type="Gene3D" id="1.10.357.10">
    <property type="entry name" value="Tetracycline Repressor, domain 2"/>
    <property type="match status" value="1"/>
</dbReference>
<dbReference type="InterPro" id="IPR009057">
    <property type="entry name" value="Homeodomain-like_sf"/>
</dbReference>